<organism evidence="3 4">
    <name type="scientific">Faecalibacillus intestinalis</name>
    <dbReference type="NCBI Taxonomy" id="1982626"/>
    <lineage>
        <taxon>Bacteria</taxon>
        <taxon>Bacillati</taxon>
        <taxon>Bacillota</taxon>
        <taxon>Erysipelotrichia</taxon>
        <taxon>Erysipelotrichales</taxon>
        <taxon>Coprobacillaceae</taxon>
        <taxon>Faecalibacillus</taxon>
    </lineage>
</organism>
<dbReference type="EMBL" id="PYLQ01000007">
    <property type="protein sequence ID" value="PST41540.1"/>
    <property type="molecule type" value="Genomic_DNA"/>
</dbReference>
<evidence type="ECO:0000313" key="4">
    <source>
        <dbReference type="Proteomes" id="UP000240974"/>
    </source>
</evidence>
<protein>
    <submittedName>
        <fullName evidence="2">Glycosyltransferase</fullName>
        <ecNumber evidence="2">2.4.-.-</ecNumber>
    </submittedName>
</protein>
<dbReference type="InterPro" id="IPR029044">
    <property type="entry name" value="Nucleotide-diphossugar_trans"/>
</dbReference>
<dbReference type="Gene3D" id="3.90.550.10">
    <property type="entry name" value="Spore Coat Polysaccharide Biosynthesis Protein SpsA, Chain A"/>
    <property type="match status" value="1"/>
</dbReference>
<dbReference type="EMBL" id="JANGBO010000012">
    <property type="protein sequence ID" value="MCQ5062351.1"/>
    <property type="molecule type" value="Genomic_DNA"/>
</dbReference>
<feature type="domain" description="Glycosyltransferase 2-like" evidence="1">
    <location>
        <begin position="6"/>
        <end position="142"/>
    </location>
</feature>
<dbReference type="PANTHER" id="PTHR22916">
    <property type="entry name" value="GLYCOSYLTRANSFERASE"/>
    <property type="match status" value="1"/>
</dbReference>
<evidence type="ECO:0000259" key="1">
    <source>
        <dbReference type="Pfam" id="PF00535"/>
    </source>
</evidence>
<keyword evidence="2" id="KW-0328">Glycosyltransferase</keyword>
<dbReference type="EC" id="2.4.-.-" evidence="2"/>
<reference evidence="2" key="2">
    <citation type="submission" date="2022-06" db="EMBL/GenBank/DDBJ databases">
        <title>Isolation of gut microbiota from human fecal samples.</title>
        <authorList>
            <person name="Pamer E.G."/>
            <person name="Barat B."/>
            <person name="Waligurski E."/>
            <person name="Medina S."/>
            <person name="Paddock L."/>
            <person name="Mostad J."/>
        </authorList>
    </citation>
    <scope>NUCLEOTIDE SEQUENCE</scope>
    <source>
        <strain evidence="2">DFI.6.24</strain>
    </source>
</reference>
<name>A0A2T3G1X6_9FIRM</name>
<dbReference type="SUPFAM" id="SSF53448">
    <property type="entry name" value="Nucleotide-diphospho-sugar transferases"/>
    <property type="match status" value="1"/>
</dbReference>
<gene>
    <name evidence="3" type="ORF">C7U54_06945</name>
    <name evidence="2" type="ORF">NE542_11045</name>
</gene>
<evidence type="ECO:0000313" key="2">
    <source>
        <dbReference type="EMBL" id="MCQ5062351.1"/>
    </source>
</evidence>
<dbReference type="Proteomes" id="UP000240974">
    <property type="component" value="Unassembled WGS sequence"/>
</dbReference>
<proteinExistence type="predicted"/>
<dbReference type="AlphaFoldDB" id="A0A2T3G1X6"/>
<dbReference type="RefSeq" id="WP_107029783.1">
    <property type="nucleotide sequence ID" value="NZ_JAJDKX010000016.1"/>
</dbReference>
<accession>A0A2T3G1X6</accession>
<evidence type="ECO:0000313" key="3">
    <source>
        <dbReference type="EMBL" id="PST41540.1"/>
    </source>
</evidence>
<comment type="caution">
    <text evidence="3">The sequence shown here is derived from an EMBL/GenBank/DDBJ whole genome shotgun (WGS) entry which is preliminary data.</text>
</comment>
<keyword evidence="4" id="KW-1185">Reference proteome</keyword>
<dbReference type="PANTHER" id="PTHR22916:SF3">
    <property type="entry name" value="UDP-GLCNAC:BETAGAL BETA-1,3-N-ACETYLGLUCOSAMINYLTRANSFERASE-LIKE PROTEIN 1"/>
    <property type="match status" value="1"/>
</dbReference>
<dbReference type="Pfam" id="PF00535">
    <property type="entry name" value="Glycos_transf_2"/>
    <property type="match status" value="1"/>
</dbReference>
<sequence>MEKVIVLLASYNGEKYLRDQLDSLINQTYKNIDVYIRDDNSTDKTMDIINEYCGKSINGINFIKVDSCGRNLGYPDCFWEILKNVPRAKYYCFCDQDDYWLPEKIESSVKCLEKVDSTIPAMTYCAFDYYNQNMEYLRSGENILNNYSFERGIYYTYAPGFTQMINRALVDSLDFDYIIGKNLAHDIWCQWIATSIGKIVPNKTVLAKFRRHESAVTSGNKSKLASVKRWWTTEICGDEMKKWHQSLCYFKKAYINDFNDETASVLSLFANENKSFSNKIKKLFYPKKLKITLGGEIALRILFLLGKC</sequence>
<dbReference type="Proteomes" id="UP001204814">
    <property type="component" value="Unassembled WGS sequence"/>
</dbReference>
<dbReference type="GO" id="GO:0016758">
    <property type="term" value="F:hexosyltransferase activity"/>
    <property type="evidence" value="ECO:0007669"/>
    <property type="project" value="UniProtKB-ARBA"/>
</dbReference>
<keyword evidence="2" id="KW-0808">Transferase</keyword>
<reference evidence="3 4" key="1">
    <citation type="journal article" date="2019" name="Int. J. Syst. Evol. Microbiol.">
        <title>Faecalibacillus intestinalis gen. nov., sp. nov. and Faecalibacillus faecis sp. nov., isolated from human faeces.</title>
        <authorList>
            <person name="Seo B."/>
            <person name="Jeon K."/>
            <person name="Baek I."/>
            <person name="Lee Y.M."/>
            <person name="Baek K."/>
            <person name="Ko G."/>
        </authorList>
    </citation>
    <scope>NUCLEOTIDE SEQUENCE [LARGE SCALE GENOMIC DNA]</scope>
    <source>
        <strain evidence="3 4">SNUG30099</strain>
    </source>
</reference>
<dbReference type="InterPro" id="IPR001173">
    <property type="entry name" value="Glyco_trans_2-like"/>
</dbReference>